<reference evidence="2" key="1">
    <citation type="journal article" date="2023" name="Mol. Plant Microbe Interact.">
        <title>Elucidating the Obligate Nature and Biological Capacity of an Invasive Fungal Corn Pathogen.</title>
        <authorList>
            <person name="MacCready J.S."/>
            <person name="Roggenkamp E.M."/>
            <person name="Gdanetz K."/>
            <person name="Chilvers M.I."/>
        </authorList>
    </citation>
    <scope>NUCLEOTIDE SEQUENCE</scope>
    <source>
        <strain evidence="2">PM02</strain>
    </source>
</reference>
<accession>A0AAD9M9F8</accession>
<evidence type="ECO:0000313" key="3">
    <source>
        <dbReference type="Proteomes" id="UP001217918"/>
    </source>
</evidence>
<dbReference type="EMBL" id="JAQQPM010000001">
    <property type="protein sequence ID" value="KAK2067110.1"/>
    <property type="molecule type" value="Genomic_DNA"/>
</dbReference>
<comment type="caution">
    <text evidence="2">The sequence shown here is derived from an EMBL/GenBank/DDBJ whole genome shotgun (WGS) entry which is preliminary data.</text>
</comment>
<gene>
    <name evidence="2" type="ORF">P8C59_000872</name>
</gene>
<keyword evidence="3" id="KW-1185">Reference proteome</keyword>
<protein>
    <submittedName>
        <fullName evidence="2">Uncharacterized protein</fullName>
    </submittedName>
</protein>
<evidence type="ECO:0000313" key="2">
    <source>
        <dbReference type="EMBL" id="KAK2067110.1"/>
    </source>
</evidence>
<proteinExistence type="predicted"/>
<dbReference type="Gene3D" id="3.90.550.10">
    <property type="entry name" value="Spore Coat Polysaccharide Biosynthesis Protein SpsA, Chain A"/>
    <property type="match status" value="1"/>
</dbReference>
<feature type="region of interest" description="Disordered" evidence="1">
    <location>
        <begin position="244"/>
        <end position="274"/>
    </location>
</feature>
<dbReference type="Proteomes" id="UP001217918">
    <property type="component" value="Unassembled WGS sequence"/>
</dbReference>
<organism evidence="2 3">
    <name type="scientific">Phyllachora maydis</name>
    <dbReference type="NCBI Taxonomy" id="1825666"/>
    <lineage>
        <taxon>Eukaryota</taxon>
        <taxon>Fungi</taxon>
        <taxon>Dikarya</taxon>
        <taxon>Ascomycota</taxon>
        <taxon>Pezizomycotina</taxon>
        <taxon>Sordariomycetes</taxon>
        <taxon>Sordariomycetidae</taxon>
        <taxon>Phyllachorales</taxon>
        <taxon>Phyllachoraceae</taxon>
        <taxon>Phyllachora</taxon>
    </lineage>
</organism>
<evidence type="ECO:0000256" key="1">
    <source>
        <dbReference type="SAM" id="MobiDB-lite"/>
    </source>
</evidence>
<feature type="compositionally biased region" description="Basic and acidic residues" evidence="1">
    <location>
        <begin position="264"/>
        <end position="274"/>
    </location>
</feature>
<sequence length="618" mass="69798">MYSPLSPRGCWFNICGYKVGKKYVYIFLAEMPASPETWETWAEENKDSGIDFEKMKENTGNLRHAWMRYHFIKKVRAGEDKERAFKHLNILSDQWMKKHPKWTTDDTCLSESSVGARGGASSWLPYTNLYSLQPDVPALNASESKRRISAVLEEIDAILSNVQCFMWLPRIAARYKRAAQLAFRKCCGSTKSATHGLQEQLSDGTLLRGELLASADESMGTGPNRIPAGVLTLVSAKLDKPATINDPTLADLPDEYDYPAGDPPSEKGNERPGEHFHVRLSRPSTREAAIPNCEYPILIHTSPDGHCSGAFVLYGSIVRNVLMQPEQLKGKTCVHFTYVDPKLDSFETMYQWKPRPNPFPEVPDCDRLNPDGSGVKTLSAIVPFRWQAIAASETPAIMNVGFAPWRVALDKVNSWAFDLYPRALYVDADSVFVRELANVFDEVPAHVTVAGAIDQVQCNQRDRLNGGFLLIRPSRYFHMAAVEALFDSTGSCMSGNWLWSDQELINCICGFNLHGKELRALRPEFVCQIMPIYNSLWNTQWHCSDANVVPIRSLHYTVTQKPWNLKEDQFTRFDQQFWRCLRDASRAENLVGLLACKVPNQEEIRAQGPWAGPGDHHF</sequence>
<dbReference type="AlphaFoldDB" id="A0AAD9M9F8"/>
<name>A0AAD9M9F8_9PEZI</name>
<dbReference type="InterPro" id="IPR029044">
    <property type="entry name" value="Nucleotide-diphossugar_trans"/>
</dbReference>
<dbReference type="SUPFAM" id="SSF53448">
    <property type="entry name" value="Nucleotide-diphospho-sugar transferases"/>
    <property type="match status" value="1"/>
</dbReference>